<dbReference type="EMBL" id="KI894010">
    <property type="protein sequence ID" value="OCF50340.1"/>
    <property type="molecule type" value="Genomic_DNA"/>
</dbReference>
<reference evidence="1" key="1">
    <citation type="submission" date="2013-07" db="EMBL/GenBank/DDBJ databases">
        <title>The Genome Sequence of Cryptococcus pinus CBS10737.</title>
        <authorList>
            <consortium name="The Broad Institute Genome Sequencing Platform"/>
            <person name="Cuomo C."/>
            <person name="Litvintseva A."/>
            <person name="Chen Y."/>
            <person name="Heitman J."/>
            <person name="Sun S."/>
            <person name="Springer D."/>
            <person name="Dromer F."/>
            <person name="Young S.K."/>
            <person name="Zeng Q."/>
            <person name="Gargeya S."/>
            <person name="Fitzgerald M."/>
            <person name="Abouelleil A."/>
            <person name="Alvarado L."/>
            <person name="Berlin A.M."/>
            <person name="Chapman S.B."/>
            <person name="Dewar J."/>
            <person name="Goldberg J."/>
            <person name="Griggs A."/>
            <person name="Gujja S."/>
            <person name="Hansen M."/>
            <person name="Howarth C."/>
            <person name="Imamovic A."/>
            <person name="Larimer J."/>
            <person name="McCowan C."/>
            <person name="Murphy C."/>
            <person name="Pearson M."/>
            <person name="Priest M."/>
            <person name="Roberts A."/>
            <person name="Saif S."/>
            <person name="Shea T."/>
            <person name="Sykes S."/>
            <person name="Wortman J."/>
            <person name="Nusbaum C."/>
            <person name="Birren B."/>
        </authorList>
    </citation>
    <scope>NUCLEOTIDE SEQUENCE [LARGE SCALE GENOMIC DNA]</scope>
    <source>
        <strain evidence="1">CBS 10737</strain>
    </source>
</reference>
<accession>A0A1B9I496</accession>
<dbReference type="OrthoDB" id="194468at2759"/>
<sequence>MSNSYKYKLNSISYTIPILHSALHPSSTILGIFLASIPSSSSLSSEKEKEEEEKIIEIDEVIPLIHIYTNLSPITEIGLSLINEYCKLKNKKIVGIYLAKEFDDSITLNKTSEKILNVLKENFNGIFALVLNNDKLSKGQFAYIPYIPTSSNTFKPLTSLIDTIPESFSISNSNLPSKVIQIIRSKKIHKGLKDFDDNLEDSDADWLENKSVKEDIKKYLS</sequence>
<dbReference type="EMBL" id="CP144525">
    <property type="protein sequence ID" value="WWC71477.1"/>
    <property type="molecule type" value="Genomic_DNA"/>
</dbReference>
<dbReference type="RefSeq" id="XP_019011559.1">
    <property type="nucleotide sequence ID" value="XM_019155405.1"/>
</dbReference>
<evidence type="ECO:0000313" key="1">
    <source>
        <dbReference type="EMBL" id="OCF50340.1"/>
    </source>
</evidence>
<dbReference type="KEGG" id="kpin:30172028"/>
<dbReference type="Pfam" id="PF03665">
    <property type="entry name" value="UPF0172"/>
    <property type="match status" value="1"/>
</dbReference>
<evidence type="ECO:0000313" key="3">
    <source>
        <dbReference type="Proteomes" id="UP000094020"/>
    </source>
</evidence>
<protein>
    <recommendedName>
        <fullName evidence="4">MPN domain-containing protein</fullName>
    </recommendedName>
</protein>
<reference evidence="2" key="4">
    <citation type="submission" date="2024-02" db="EMBL/GenBank/DDBJ databases">
        <title>Comparative genomics of Cryptococcus and Kwoniella reveals pathogenesis evolution and contrasting modes of karyotype evolution via chromosome fusion or intercentromeric recombination.</title>
        <authorList>
            <person name="Coelho M.A."/>
            <person name="David-Palma M."/>
            <person name="Shea T."/>
            <person name="Bowers K."/>
            <person name="McGinley-Smith S."/>
            <person name="Mohammad A.W."/>
            <person name="Gnirke A."/>
            <person name="Yurkov A.M."/>
            <person name="Nowrousian M."/>
            <person name="Sun S."/>
            <person name="Cuomo C.A."/>
            <person name="Heitman J."/>
        </authorList>
    </citation>
    <scope>NUCLEOTIDE SEQUENCE</scope>
    <source>
        <strain evidence="2">CBS 10737</strain>
    </source>
</reference>
<keyword evidence="3" id="KW-1185">Reference proteome</keyword>
<dbReference type="STRING" id="1296096.A0A1B9I496"/>
<name>A0A1B9I496_9TREE</name>
<evidence type="ECO:0008006" key="4">
    <source>
        <dbReference type="Google" id="ProtNLM"/>
    </source>
</evidence>
<dbReference type="PANTHER" id="PTHR12941">
    <property type="entry name" value="ER MEMBRANE PROTEIN COMPLEX"/>
    <property type="match status" value="1"/>
</dbReference>
<reference evidence="2" key="2">
    <citation type="submission" date="2013-07" db="EMBL/GenBank/DDBJ databases">
        <authorList>
            <consortium name="The Broad Institute Genome Sequencing Platform"/>
            <person name="Cuomo C."/>
            <person name="Litvintseva A."/>
            <person name="Chen Y."/>
            <person name="Heitman J."/>
            <person name="Sun S."/>
            <person name="Springer D."/>
            <person name="Dromer F."/>
            <person name="Young S.K."/>
            <person name="Zeng Q."/>
            <person name="Gargeya S."/>
            <person name="Fitzgerald M."/>
            <person name="Abouelleil A."/>
            <person name="Alvarado L."/>
            <person name="Berlin A.M."/>
            <person name="Chapman S.B."/>
            <person name="Dewar J."/>
            <person name="Goldberg J."/>
            <person name="Griggs A."/>
            <person name="Gujja S."/>
            <person name="Hansen M."/>
            <person name="Howarth C."/>
            <person name="Imamovic A."/>
            <person name="Larimer J."/>
            <person name="McCowan C."/>
            <person name="Murphy C."/>
            <person name="Pearson M."/>
            <person name="Priest M."/>
            <person name="Roberts A."/>
            <person name="Saif S."/>
            <person name="Shea T."/>
            <person name="Sykes S."/>
            <person name="Wortman J."/>
            <person name="Nusbaum C."/>
            <person name="Birren B."/>
        </authorList>
    </citation>
    <scope>NUCLEOTIDE SEQUENCE</scope>
    <source>
        <strain evidence="2">CBS 10737</strain>
    </source>
</reference>
<dbReference type="InterPro" id="IPR005366">
    <property type="entry name" value="EMC8/9"/>
</dbReference>
<evidence type="ECO:0000313" key="2">
    <source>
        <dbReference type="EMBL" id="WWC71477.1"/>
    </source>
</evidence>
<organism evidence="1">
    <name type="scientific">Kwoniella pini CBS 10737</name>
    <dbReference type="NCBI Taxonomy" id="1296096"/>
    <lineage>
        <taxon>Eukaryota</taxon>
        <taxon>Fungi</taxon>
        <taxon>Dikarya</taxon>
        <taxon>Basidiomycota</taxon>
        <taxon>Agaricomycotina</taxon>
        <taxon>Tremellomycetes</taxon>
        <taxon>Tremellales</taxon>
        <taxon>Cryptococcaceae</taxon>
        <taxon>Kwoniella</taxon>
    </lineage>
</organism>
<dbReference type="GO" id="GO:0072546">
    <property type="term" value="C:EMC complex"/>
    <property type="evidence" value="ECO:0007669"/>
    <property type="project" value="InterPro"/>
</dbReference>
<dbReference type="AlphaFoldDB" id="A0A1B9I496"/>
<dbReference type="GeneID" id="30172028"/>
<proteinExistence type="predicted"/>
<gene>
    <name evidence="1" type="ORF">I206_03659</name>
    <name evidence="2" type="ORF">I206_105435</name>
</gene>
<dbReference type="Proteomes" id="UP000094020">
    <property type="component" value="Chromosome 7"/>
</dbReference>
<reference evidence="1" key="3">
    <citation type="submission" date="2016-07" db="EMBL/GenBank/DDBJ databases">
        <title>Evolution of pathogenesis and genome organization in the Tremellales.</title>
        <authorList>
            <person name="Cuomo C."/>
            <person name="Litvintseva A."/>
            <person name="Heitman J."/>
            <person name="Chen Y."/>
            <person name="Sun S."/>
            <person name="Springer D."/>
            <person name="Dromer F."/>
            <person name="Young S."/>
            <person name="Zeng Q."/>
            <person name="Chapman S."/>
            <person name="Gujja S."/>
            <person name="Saif S."/>
            <person name="Birren B."/>
        </authorList>
    </citation>
    <scope>NUCLEOTIDE SEQUENCE</scope>
    <source>
        <strain evidence="1">CBS 10737</strain>
    </source>
</reference>
<dbReference type="PANTHER" id="PTHR12941:SF10">
    <property type="entry name" value="ER MEMBRANE PROTEIN COMPLEX SUBUNIT 8_9 HOMOLOG"/>
    <property type="match status" value="1"/>
</dbReference>